<keyword evidence="3" id="KW-1185">Reference proteome</keyword>
<reference evidence="2 3" key="1">
    <citation type="submission" date="2016-10" db="EMBL/GenBank/DDBJ databases">
        <authorList>
            <person name="de Groot N.N."/>
        </authorList>
    </citation>
    <scope>NUCLEOTIDE SEQUENCE [LARGE SCALE GENOMIC DNA]</scope>
    <source>
        <strain evidence="2 3">CGMCC 1.10825</strain>
    </source>
</reference>
<dbReference type="STRING" id="1159016.SAMN02927937_00057"/>
<dbReference type="Proteomes" id="UP000199634">
    <property type="component" value="Unassembled WGS sequence"/>
</dbReference>
<evidence type="ECO:0000313" key="2">
    <source>
        <dbReference type="EMBL" id="SEH53901.1"/>
    </source>
</evidence>
<feature type="transmembrane region" description="Helical" evidence="1">
    <location>
        <begin position="12"/>
        <end position="32"/>
    </location>
</feature>
<dbReference type="OrthoDB" id="1132160at2"/>
<accession>A0A1H6IW79</accession>
<keyword evidence="1" id="KW-0812">Transmembrane</keyword>
<dbReference type="EMBL" id="FNXE01000001">
    <property type="protein sequence ID" value="SEH53901.1"/>
    <property type="molecule type" value="Genomic_DNA"/>
</dbReference>
<sequence length="168" mass="19594">MNNTTVLNTLRFIVLVFFQVTVFNNIHFFGFITPYPYILFILLYPLNVNRHLFLIFSFLLGLVLDIFNNSGGVHTTACITLAFVRQNLLKMSFGYSYEFHMMRITDKISSELVTYVVTSVLIHHTVLIVLEIFNLHFIWEILLRIITSSIFSILLIFLIIGLIKSPRR</sequence>
<feature type="transmembrane region" description="Helical" evidence="1">
    <location>
        <begin position="112"/>
        <end position="135"/>
    </location>
</feature>
<evidence type="ECO:0000256" key="1">
    <source>
        <dbReference type="SAM" id="Phobius"/>
    </source>
</evidence>
<dbReference type="RefSeq" id="WP_091095134.1">
    <property type="nucleotide sequence ID" value="NZ_FNXE01000001.1"/>
</dbReference>
<feature type="transmembrane region" description="Helical" evidence="1">
    <location>
        <begin position="52"/>
        <end position="84"/>
    </location>
</feature>
<proteinExistence type="predicted"/>
<organism evidence="2 3">
    <name type="scientific">Paenimyroides marinum</name>
    <dbReference type="NCBI Taxonomy" id="1159016"/>
    <lineage>
        <taxon>Bacteria</taxon>
        <taxon>Pseudomonadati</taxon>
        <taxon>Bacteroidota</taxon>
        <taxon>Flavobacteriia</taxon>
        <taxon>Flavobacteriales</taxon>
        <taxon>Flavobacteriaceae</taxon>
        <taxon>Paenimyroides</taxon>
    </lineage>
</organism>
<protein>
    <submittedName>
        <fullName evidence="2">Rod shape-determining protein MreD</fullName>
    </submittedName>
</protein>
<keyword evidence="1" id="KW-0472">Membrane</keyword>
<gene>
    <name evidence="2" type="ORF">SAMN02927937_00057</name>
</gene>
<keyword evidence="1" id="KW-1133">Transmembrane helix</keyword>
<name>A0A1H6IW79_9FLAO</name>
<evidence type="ECO:0000313" key="3">
    <source>
        <dbReference type="Proteomes" id="UP000199634"/>
    </source>
</evidence>
<dbReference type="AlphaFoldDB" id="A0A1H6IW79"/>
<feature type="transmembrane region" description="Helical" evidence="1">
    <location>
        <begin position="141"/>
        <end position="163"/>
    </location>
</feature>